<comment type="caution">
    <text evidence="1">The sequence shown here is derived from an EMBL/GenBank/DDBJ whole genome shotgun (WGS) entry which is preliminary data.</text>
</comment>
<proteinExistence type="predicted"/>
<protein>
    <submittedName>
        <fullName evidence="1">Uncharacterized protein</fullName>
    </submittedName>
</protein>
<name>A0ACB8RHA8_9AGAM</name>
<reference evidence="1" key="1">
    <citation type="submission" date="2021-02" db="EMBL/GenBank/DDBJ databases">
        <authorList>
            <consortium name="DOE Joint Genome Institute"/>
            <person name="Ahrendt S."/>
            <person name="Looney B.P."/>
            <person name="Miyauchi S."/>
            <person name="Morin E."/>
            <person name="Drula E."/>
            <person name="Courty P.E."/>
            <person name="Chicoki N."/>
            <person name="Fauchery L."/>
            <person name="Kohler A."/>
            <person name="Kuo A."/>
            <person name="Labutti K."/>
            <person name="Pangilinan J."/>
            <person name="Lipzen A."/>
            <person name="Riley R."/>
            <person name="Andreopoulos W."/>
            <person name="He G."/>
            <person name="Johnson J."/>
            <person name="Barry K.W."/>
            <person name="Grigoriev I.V."/>
            <person name="Nagy L."/>
            <person name="Hibbett D."/>
            <person name="Henrissat B."/>
            <person name="Matheny P.B."/>
            <person name="Labbe J."/>
            <person name="Martin F."/>
        </authorList>
    </citation>
    <scope>NUCLEOTIDE SEQUENCE</scope>
    <source>
        <strain evidence="1">FP105234-sp</strain>
    </source>
</reference>
<sequence length="98" mass="10255">MRASILLSALSVLVLAVSGAPIDSDASALQARQGVARRLEARQTDGNDGTGILFTGHVHEGAQNKARDGGLLALRSREGVLNARQGLFTDHVHEEAAT</sequence>
<organism evidence="1 2">
    <name type="scientific">Auriscalpium vulgare</name>
    <dbReference type="NCBI Taxonomy" id="40419"/>
    <lineage>
        <taxon>Eukaryota</taxon>
        <taxon>Fungi</taxon>
        <taxon>Dikarya</taxon>
        <taxon>Basidiomycota</taxon>
        <taxon>Agaricomycotina</taxon>
        <taxon>Agaricomycetes</taxon>
        <taxon>Russulales</taxon>
        <taxon>Auriscalpiaceae</taxon>
        <taxon>Auriscalpium</taxon>
    </lineage>
</organism>
<reference evidence="1" key="2">
    <citation type="journal article" date="2022" name="New Phytol.">
        <title>Evolutionary transition to the ectomycorrhizal habit in the genomes of a hyperdiverse lineage of mushroom-forming fungi.</title>
        <authorList>
            <person name="Looney B."/>
            <person name="Miyauchi S."/>
            <person name="Morin E."/>
            <person name="Drula E."/>
            <person name="Courty P.E."/>
            <person name="Kohler A."/>
            <person name="Kuo A."/>
            <person name="LaButti K."/>
            <person name="Pangilinan J."/>
            <person name="Lipzen A."/>
            <person name="Riley R."/>
            <person name="Andreopoulos W."/>
            <person name="He G."/>
            <person name="Johnson J."/>
            <person name="Nolan M."/>
            <person name="Tritt A."/>
            <person name="Barry K.W."/>
            <person name="Grigoriev I.V."/>
            <person name="Nagy L.G."/>
            <person name="Hibbett D."/>
            <person name="Henrissat B."/>
            <person name="Matheny P.B."/>
            <person name="Labbe J."/>
            <person name="Martin F.M."/>
        </authorList>
    </citation>
    <scope>NUCLEOTIDE SEQUENCE</scope>
    <source>
        <strain evidence="1">FP105234-sp</strain>
    </source>
</reference>
<keyword evidence="2" id="KW-1185">Reference proteome</keyword>
<dbReference type="EMBL" id="MU276020">
    <property type="protein sequence ID" value="KAI0043400.1"/>
    <property type="molecule type" value="Genomic_DNA"/>
</dbReference>
<accession>A0ACB8RHA8</accession>
<evidence type="ECO:0000313" key="2">
    <source>
        <dbReference type="Proteomes" id="UP000814033"/>
    </source>
</evidence>
<dbReference type="Proteomes" id="UP000814033">
    <property type="component" value="Unassembled WGS sequence"/>
</dbReference>
<gene>
    <name evidence="1" type="ORF">FA95DRAFT_1563383</name>
</gene>
<evidence type="ECO:0000313" key="1">
    <source>
        <dbReference type="EMBL" id="KAI0043400.1"/>
    </source>
</evidence>